<gene>
    <name evidence="4" type="ORF">Q9312_09885</name>
</gene>
<comment type="similarity">
    <text evidence="1">Belongs to the NAD(P)-dependent epimerase/dehydratase family. SDR39U1 subfamily.</text>
</comment>
<dbReference type="PANTHER" id="PTHR11092">
    <property type="entry name" value="SUGAR NUCLEOTIDE EPIMERASE RELATED"/>
    <property type="match status" value="1"/>
</dbReference>
<dbReference type="InterPro" id="IPR036291">
    <property type="entry name" value="NAD(P)-bd_dom_sf"/>
</dbReference>
<dbReference type="InterPro" id="IPR001509">
    <property type="entry name" value="Epimerase_deHydtase"/>
</dbReference>
<dbReference type="Gene3D" id="3.40.50.720">
    <property type="entry name" value="NAD(P)-binding Rossmann-like Domain"/>
    <property type="match status" value="1"/>
</dbReference>
<dbReference type="EMBL" id="CP133548">
    <property type="protein sequence ID" value="WMS89199.1"/>
    <property type="molecule type" value="Genomic_DNA"/>
</dbReference>
<protein>
    <submittedName>
        <fullName evidence="4">TIGR01777 family oxidoreductase</fullName>
    </submittedName>
</protein>
<name>A0AA51X8R1_9GAMM</name>
<evidence type="ECO:0000313" key="4">
    <source>
        <dbReference type="EMBL" id="WMS89199.1"/>
    </source>
</evidence>
<dbReference type="PANTHER" id="PTHR11092:SF0">
    <property type="entry name" value="EPIMERASE FAMILY PROTEIN SDR39U1"/>
    <property type="match status" value="1"/>
</dbReference>
<keyword evidence="5" id="KW-1185">Reference proteome</keyword>
<evidence type="ECO:0000256" key="1">
    <source>
        <dbReference type="ARBA" id="ARBA00009353"/>
    </source>
</evidence>
<dbReference type="KEGG" id="plei:Q9312_09885"/>
<dbReference type="Pfam" id="PF08338">
    <property type="entry name" value="DUF1731"/>
    <property type="match status" value="1"/>
</dbReference>
<dbReference type="SUPFAM" id="SSF51735">
    <property type="entry name" value="NAD(P)-binding Rossmann-fold domains"/>
    <property type="match status" value="1"/>
</dbReference>
<dbReference type="RefSeq" id="WP_309204467.1">
    <property type="nucleotide sequence ID" value="NZ_CP133548.1"/>
</dbReference>
<dbReference type="Proteomes" id="UP001239782">
    <property type="component" value="Chromosome"/>
</dbReference>
<dbReference type="Pfam" id="PF01370">
    <property type="entry name" value="Epimerase"/>
    <property type="match status" value="1"/>
</dbReference>
<dbReference type="InterPro" id="IPR010099">
    <property type="entry name" value="SDR39U1"/>
</dbReference>
<organism evidence="4 5">
    <name type="scientific">Pleionea litopenaei</name>
    <dbReference type="NCBI Taxonomy" id="3070815"/>
    <lineage>
        <taxon>Bacteria</taxon>
        <taxon>Pseudomonadati</taxon>
        <taxon>Pseudomonadota</taxon>
        <taxon>Gammaproteobacteria</taxon>
        <taxon>Oceanospirillales</taxon>
        <taxon>Pleioneaceae</taxon>
        <taxon>Pleionea</taxon>
    </lineage>
</organism>
<sequence length="296" mass="32020">MKVFITGISGLIGQALAKSLVDRKVTVLGLTRDCDAAAKKLPSAVSLVDDLSSANDFLPDVVVNLAGAPIADKRWSQRRKAELFDSRVALTDRLVEWIKQLKHAPDCFISGSAVGYYGRHLDERLTEDGPIHDEFTYQLCQAWESSANQASDCTRVCVIRTGLVVASQGGFLAKMLPPFRLGLGGRLGDGQQMMSWVHIADVVAAIEFLMADPQLSGPFNLTAPGAVSNGVFSDSLGQALNRPARLPMPAWVLRLMFGEMADLLLTGQAAYPEKLLASGFEFIYPELPEALAQAVE</sequence>
<dbReference type="AlphaFoldDB" id="A0AA51X8R1"/>
<accession>A0AA51X8R1</accession>
<evidence type="ECO:0000259" key="3">
    <source>
        <dbReference type="Pfam" id="PF08338"/>
    </source>
</evidence>
<reference evidence="4 5" key="1">
    <citation type="submission" date="2023-08" db="EMBL/GenBank/DDBJ databases">
        <title>Pleionea litopenaei sp. nov., isolated from stomach of juvenile Litopenaeus vannamei.</title>
        <authorList>
            <person name="Rho A.M."/>
            <person name="Hwang C.Y."/>
        </authorList>
    </citation>
    <scope>NUCLEOTIDE SEQUENCE [LARGE SCALE GENOMIC DNA]</scope>
    <source>
        <strain evidence="4 5">HL-JVS1</strain>
    </source>
</reference>
<feature type="domain" description="DUF1731" evidence="3">
    <location>
        <begin position="248"/>
        <end position="293"/>
    </location>
</feature>
<dbReference type="NCBIfam" id="TIGR01777">
    <property type="entry name" value="yfcH"/>
    <property type="match status" value="1"/>
</dbReference>
<feature type="domain" description="NAD-dependent epimerase/dehydratase" evidence="2">
    <location>
        <begin position="3"/>
        <end position="215"/>
    </location>
</feature>
<proteinExistence type="inferred from homology"/>
<evidence type="ECO:0000313" key="5">
    <source>
        <dbReference type="Proteomes" id="UP001239782"/>
    </source>
</evidence>
<evidence type="ECO:0000259" key="2">
    <source>
        <dbReference type="Pfam" id="PF01370"/>
    </source>
</evidence>
<dbReference type="InterPro" id="IPR013549">
    <property type="entry name" value="DUF1731"/>
</dbReference>